<evidence type="ECO:0000259" key="1">
    <source>
        <dbReference type="Pfam" id="PF07596"/>
    </source>
</evidence>
<accession>A0AAU7CHR6</accession>
<protein>
    <submittedName>
        <fullName evidence="2">DUF1559 domain-containing protein</fullName>
    </submittedName>
</protein>
<dbReference type="Pfam" id="PF07596">
    <property type="entry name" value="SBP_bac_10"/>
    <property type="match status" value="1"/>
</dbReference>
<dbReference type="Gene3D" id="3.30.700.10">
    <property type="entry name" value="Glycoprotein, Type 4 Pilin"/>
    <property type="match status" value="1"/>
</dbReference>
<dbReference type="InterPro" id="IPR045584">
    <property type="entry name" value="Pilin-like"/>
</dbReference>
<proteinExistence type="predicted"/>
<organism evidence="2">
    <name type="scientific">Singulisphaera sp. Ch08</name>
    <dbReference type="NCBI Taxonomy" id="3120278"/>
    <lineage>
        <taxon>Bacteria</taxon>
        <taxon>Pseudomonadati</taxon>
        <taxon>Planctomycetota</taxon>
        <taxon>Planctomycetia</taxon>
        <taxon>Isosphaerales</taxon>
        <taxon>Isosphaeraceae</taxon>
        <taxon>Singulisphaera</taxon>
    </lineage>
</organism>
<dbReference type="PANTHER" id="PTHR30093">
    <property type="entry name" value="GENERAL SECRETION PATHWAY PROTEIN G"/>
    <property type="match status" value="1"/>
</dbReference>
<gene>
    <name evidence="2" type="ORF">V5E97_00640</name>
</gene>
<feature type="domain" description="DUF1559" evidence="1">
    <location>
        <begin position="25"/>
        <end position="277"/>
    </location>
</feature>
<dbReference type="RefSeq" id="WP_406697329.1">
    <property type="nucleotide sequence ID" value="NZ_CP155447.1"/>
</dbReference>
<dbReference type="SUPFAM" id="SSF54523">
    <property type="entry name" value="Pili subunits"/>
    <property type="match status" value="1"/>
</dbReference>
<dbReference type="NCBIfam" id="TIGR04294">
    <property type="entry name" value="pre_pil_HX9DG"/>
    <property type="match status" value="1"/>
</dbReference>
<evidence type="ECO:0000313" key="2">
    <source>
        <dbReference type="EMBL" id="XBH04554.1"/>
    </source>
</evidence>
<dbReference type="InterPro" id="IPR011453">
    <property type="entry name" value="DUF1559"/>
</dbReference>
<dbReference type="PANTHER" id="PTHR30093:SF2">
    <property type="entry name" value="TYPE II SECRETION SYSTEM PROTEIN H"/>
    <property type="match status" value="1"/>
</dbReference>
<dbReference type="AlphaFoldDB" id="A0AAU7CHR6"/>
<dbReference type="InterPro" id="IPR027558">
    <property type="entry name" value="Pre_pil_HX9DG_C"/>
</dbReference>
<dbReference type="EMBL" id="CP155447">
    <property type="protein sequence ID" value="XBH04554.1"/>
    <property type="molecule type" value="Genomic_DNA"/>
</dbReference>
<reference evidence="2" key="1">
    <citation type="submission" date="2024-05" db="EMBL/GenBank/DDBJ databases">
        <title>Planctomycetes of the genus Singulisphaera possess chitinolytic capabilities.</title>
        <authorList>
            <person name="Ivanova A."/>
        </authorList>
    </citation>
    <scope>NUCLEOTIDE SEQUENCE</scope>
    <source>
        <strain evidence="2">Ch08T</strain>
    </source>
</reference>
<sequence>MTLIECLVVISIIALLIALLIPAVQYARESARRSICINNLKQIGIAINAYSASNSVMPSSRDGFSPQTKLLPFMEQIPLYNSINMFGHYSDLMSINITAASTTISAFLCPSDGFGSKYGGQSNYYANLGTGFGSARRLPNGAFSDETNISVADFADGLTFTAAMSELLITDNSPNLSGQRIVYKSTYFANDWMKFSSDCQSLQAGFEPSGYFRGSSWLKGGAGNTYYNHNLPPNNNCCTMYNLMIDAAWTSSSDHSGGACVLNADGHVEFVGASVDIHVWRARGTRNSGDN</sequence>
<name>A0AAU7CHR6_9BACT</name>